<accession>A0A4W4H4A0</accession>
<evidence type="ECO:0000259" key="8">
    <source>
        <dbReference type="Pfam" id="PF04592"/>
    </source>
</evidence>
<dbReference type="Ensembl" id="ENSEEET00000043932.2">
    <property type="protein sequence ID" value="ENSEEEP00000043434.2"/>
    <property type="gene ID" value="ENSEEEG00000020532.2"/>
</dbReference>
<dbReference type="PROSITE" id="PS51257">
    <property type="entry name" value="PROKAR_LIPOPROTEIN"/>
    <property type="match status" value="1"/>
</dbReference>
<feature type="signal peptide" evidence="7">
    <location>
        <begin position="1"/>
        <end position="19"/>
    </location>
</feature>
<reference evidence="10" key="1">
    <citation type="journal article" date="2014" name="Science">
        <title>Nonhuman genetics. Genomic basis for the convergent evolution of electric organs.</title>
        <authorList>
            <person name="Gallant J.R."/>
            <person name="Traeger L.L."/>
            <person name="Volkening J.D."/>
            <person name="Moffett H."/>
            <person name="Chen P.H."/>
            <person name="Novina C.D."/>
            <person name="Phillips G.N.Jr."/>
            <person name="Anand R."/>
            <person name="Wells G.B."/>
            <person name="Pinch M."/>
            <person name="Guth R."/>
            <person name="Unguez G.A."/>
            <person name="Albert J.S."/>
            <person name="Zakon H.H."/>
            <person name="Samanta M.P."/>
            <person name="Sussman M.R."/>
        </authorList>
    </citation>
    <scope>NUCLEOTIDE SEQUENCE [LARGE SCALE GENOMIC DNA]</scope>
</reference>
<reference evidence="9" key="3">
    <citation type="submission" date="2020-05" db="EMBL/GenBank/DDBJ databases">
        <title>Electrophorus electricus (electric eel) genome, fEleEle1, primary haplotype.</title>
        <authorList>
            <person name="Myers G."/>
            <person name="Meyer A."/>
            <person name="Fedrigo O."/>
            <person name="Formenti G."/>
            <person name="Rhie A."/>
            <person name="Tracey A."/>
            <person name="Sims Y."/>
            <person name="Jarvis E.D."/>
        </authorList>
    </citation>
    <scope>NUCLEOTIDE SEQUENCE [LARGE SCALE GENOMIC DNA]</scope>
</reference>
<dbReference type="Pfam" id="PF04592">
    <property type="entry name" value="SelP_N"/>
    <property type="match status" value="1"/>
</dbReference>
<keyword evidence="3 7" id="KW-0732">Signal</keyword>
<evidence type="ECO:0000256" key="4">
    <source>
        <dbReference type="ARBA" id="ARBA00022933"/>
    </source>
</evidence>
<feature type="chain" id="PRO_5044259975" description="Selenoprotein P N-terminal domain-containing protein" evidence="7">
    <location>
        <begin position="20"/>
        <end position="253"/>
    </location>
</feature>
<dbReference type="GO" id="GO:0001887">
    <property type="term" value="P:selenium compound metabolic process"/>
    <property type="evidence" value="ECO:0007669"/>
    <property type="project" value="TreeGrafter"/>
</dbReference>
<evidence type="ECO:0000256" key="7">
    <source>
        <dbReference type="SAM" id="SignalP"/>
    </source>
</evidence>
<proteinExistence type="predicted"/>
<reference evidence="9" key="5">
    <citation type="submission" date="2025-09" db="UniProtKB">
        <authorList>
            <consortium name="Ensembl"/>
        </authorList>
    </citation>
    <scope>IDENTIFICATION</scope>
</reference>
<keyword evidence="10" id="KW-1185">Reference proteome</keyword>
<keyword evidence="4" id="KW-0712">Selenocysteine</keyword>
<evidence type="ECO:0000313" key="9">
    <source>
        <dbReference type="Ensembl" id="ENSEEEP00000043434.2"/>
    </source>
</evidence>
<dbReference type="STRING" id="8005.ENSEEEP00000043434"/>
<protein>
    <recommendedName>
        <fullName evidence="8">Selenoprotein P N-terminal domain-containing protein</fullName>
    </recommendedName>
</protein>
<name>A0A4W4H4A0_ELEEL</name>
<feature type="region of interest" description="Disordered" evidence="6">
    <location>
        <begin position="171"/>
        <end position="253"/>
    </location>
</feature>
<dbReference type="InterPro" id="IPR007671">
    <property type="entry name" value="Selenoprotein-P_N"/>
</dbReference>
<evidence type="ECO:0000256" key="1">
    <source>
        <dbReference type="ARBA" id="ARBA00004613"/>
    </source>
</evidence>
<dbReference type="PANTHER" id="PTHR10105:SF3">
    <property type="entry name" value="SELENOPROTEIN P"/>
    <property type="match status" value="1"/>
</dbReference>
<evidence type="ECO:0000256" key="5">
    <source>
        <dbReference type="ARBA" id="ARBA00023180"/>
    </source>
</evidence>
<evidence type="ECO:0000256" key="2">
    <source>
        <dbReference type="ARBA" id="ARBA00022525"/>
    </source>
</evidence>
<keyword evidence="2" id="KW-0964">Secreted</keyword>
<organism evidence="9 10">
    <name type="scientific">Electrophorus electricus</name>
    <name type="common">Electric eel</name>
    <name type="synonym">Gymnotus electricus</name>
    <dbReference type="NCBI Taxonomy" id="8005"/>
    <lineage>
        <taxon>Eukaryota</taxon>
        <taxon>Metazoa</taxon>
        <taxon>Chordata</taxon>
        <taxon>Craniata</taxon>
        <taxon>Vertebrata</taxon>
        <taxon>Euteleostomi</taxon>
        <taxon>Actinopterygii</taxon>
        <taxon>Neopterygii</taxon>
        <taxon>Teleostei</taxon>
        <taxon>Ostariophysi</taxon>
        <taxon>Gymnotiformes</taxon>
        <taxon>Gymnotoidei</taxon>
        <taxon>Gymnotidae</taxon>
        <taxon>Electrophorus</taxon>
    </lineage>
</organism>
<reference evidence="9" key="4">
    <citation type="submission" date="2025-08" db="UniProtKB">
        <authorList>
            <consortium name="Ensembl"/>
        </authorList>
    </citation>
    <scope>IDENTIFICATION</scope>
</reference>
<dbReference type="Proteomes" id="UP000314983">
    <property type="component" value="Chromosome 18"/>
</dbReference>
<dbReference type="OMA" id="CEMIQEL"/>
<reference evidence="10" key="2">
    <citation type="journal article" date="2017" name="Sci. Adv.">
        <title>A tail of two voltages: Proteomic comparison of the three electric organs of the electric eel.</title>
        <authorList>
            <person name="Traeger L.L."/>
            <person name="Sabat G."/>
            <person name="Barrett-Wilt G.A."/>
            <person name="Wells G.B."/>
            <person name="Sussman M.R."/>
        </authorList>
    </citation>
    <scope>NUCLEOTIDE SEQUENCE [LARGE SCALE GENOMIC DNA]</scope>
</reference>
<dbReference type="AlphaFoldDB" id="A0A4W4H4A0"/>
<evidence type="ECO:0000313" key="10">
    <source>
        <dbReference type="Proteomes" id="UP000314983"/>
    </source>
</evidence>
<comment type="subcellular location">
    <subcellularLocation>
        <location evidence="1">Secreted</location>
    </subcellularLocation>
</comment>
<sequence>MWKGPSLLLALALLVGCRAERETGADRCQQPPAWRIGEAWPLRDALGGVTVVAFLLSRLRLMLERSGYTNITYMVVNSQDDKSRRLHPLLQQRLSENITLYSQNPDEPDVWQIANVLKDDFQIYDRCGRLTYHLSLPYTILSQPYVEEAIRNSYCSGMCGDCALEVNRTASRTASVPRLSDNARSRSLLPDTDRGWQRATSGRPDSDAPPPCLTDSRPSKPEPDLLGLANEDDRFKQGHHPPLTPVSLSSALV</sequence>
<dbReference type="GO" id="GO:0008430">
    <property type="term" value="F:selenium binding"/>
    <property type="evidence" value="ECO:0007669"/>
    <property type="project" value="InterPro"/>
</dbReference>
<dbReference type="PANTHER" id="PTHR10105">
    <property type="entry name" value="SELENOPROTEIN P"/>
    <property type="match status" value="1"/>
</dbReference>
<evidence type="ECO:0000256" key="6">
    <source>
        <dbReference type="SAM" id="MobiDB-lite"/>
    </source>
</evidence>
<dbReference type="InterPro" id="IPR037941">
    <property type="entry name" value="SeP"/>
</dbReference>
<dbReference type="GO" id="GO:0005576">
    <property type="term" value="C:extracellular region"/>
    <property type="evidence" value="ECO:0007669"/>
    <property type="project" value="UniProtKB-SubCell"/>
</dbReference>
<feature type="domain" description="Selenoprotein P N-terminal" evidence="8">
    <location>
        <begin position="25"/>
        <end position="177"/>
    </location>
</feature>
<evidence type="ECO:0000256" key="3">
    <source>
        <dbReference type="ARBA" id="ARBA00022729"/>
    </source>
</evidence>
<dbReference type="GeneTree" id="ENSGT00510000049326"/>
<keyword evidence="5" id="KW-0325">Glycoprotein</keyword>